<organism evidence="2 3">
    <name type="scientific">Mycolicibacterium chlorophenolicum</name>
    <dbReference type="NCBI Taxonomy" id="37916"/>
    <lineage>
        <taxon>Bacteria</taxon>
        <taxon>Bacillati</taxon>
        <taxon>Actinomycetota</taxon>
        <taxon>Actinomycetes</taxon>
        <taxon>Mycobacteriales</taxon>
        <taxon>Mycobacteriaceae</taxon>
        <taxon>Mycolicibacterium</taxon>
    </lineage>
</organism>
<feature type="region of interest" description="Disordered" evidence="1">
    <location>
        <begin position="1"/>
        <end position="46"/>
    </location>
</feature>
<dbReference type="Proteomes" id="UP000036513">
    <property type="component" value="Unassembled WGS sequence"/>
</dbReference>
<dbReference type="AlphaFoldDB" id="A0A0J6VJM9"/>
<protein>
    <submittedName>
        <fullName evidence="2">Uncharacterized protein</fullName>
    </submittedName>
</protein>
<feature type="compositionally biased region" description="Low complexity" evidence="1">
    <location>
        <begin position="16"/>
        <end position="28"/>
    </location>
</feature>
<evidence type="ECO:0000313" key="3">
    <source>
        <dbReference type="Proteomes" id="UP000036513"/>
    </source>
</evidence>
<feature type="compositionally biased region" description="Pro residues" evidence="1">
    <location>
        <begin position="29"/>
        <end position="39"/>
    </location>
</feature>
<evidence type="ECO:0000313" key="2">
    <source>
        <dbReference type="EMBL" id="KMO69787.1"/>
    </source>
</evidence>
<dbReference type="PATRIC" id="fig|37916.4.peg.5919"/>
<name>A0A0J6VJM9_9MYCO</name>
<dbReference type="STRING" id="37916.MCHLDSM_05899"/>
<accession>A0A0J6VJM9</accession>
<comment type="caution">
    <text evidence="2">The sequence shown here is derived from an EMBL/GenBank/DDBJ whole genome shotgun (WGS) entry which is preliminary data.</text>
</comment>
<keyword evidence="3" id="KW-1185">Reference proteome</keyword>
<reference evidence="2 3" key="1">
    <citation type="journal article" date="2015" name="Genome Biol. Evol.">
        <title>Characterization of Three Mycobacterium spp. with Potential Use in Bioremediation by Genome Sequencing and Comparative Genomics.</title>
        <authorList>
            <person name="Das S."/>
            <person name="Pettersson B.M."/>
            <person name="Behra P.R."/>
            <person name="Ramesh M."/>
            <person name="Dasgupta S."/>
            <person name="Bhattacharya A."/>
            <person name="Kirsebom L.A."/>
        </authorList>
    </citation>
    <scope>NUCLEOTIDE SEQUENCE [LARGE SCALE GENOMIC DNA]</scope>
    <source>
        <strain evidence="2 3">DSM 43826</strain>
    </source>
</reference>
<proteinExistence type="predicted"/>
<evidence type="ECO:0000256" key="1">
    <source>
        <dbReference type="SAM" id="MobiDB-lite"/>
    </source>
</evidence>
<dbReference type="EMBL" id="JYNL01000065">
    <property type="protein sequence ID" value="KMO69787.1"/>
    <property type="molecule type" value="Genomic_DNA"/>
</dbReference>
<gene>
    <name evidence="2" type="ORF">MCHLDSM_05899</name>
</gene>
<sequence>MPSAPVGALPPFGSDVPRTATPAAVTPAAGPPAAGPPPAGVGSTAGPVAPLPPGVVGSGVGASAGAASEGIRSSLPDPLLASASQLVYQLLHDSRMYPYMDWCVGIFRTSSGIETLIVNSEGAGYIPAGVFVPRSARMVFADGGLSPQFRARWFSWANPAETMLAYAQLAAEHREDIELWALAVSTDDGGSSMPARAMIEHYEDCSRSLSPLSDVVPTSQLDDTHAHRLETLDRALYSRLTGFGDGPLPDRSEAWRTTISAAQKALARAGSIPDFAVAPAIREVLDLLSHGLPVPARRWQELEAAHIGALMSGAGLRPGRLGSDSGTTAHVLAHHDLARLIELLLLWRLDSTAYPEIAYLASQIQLSPWMAGVGS</sequence>